<accession>A0A196S958</accession>
<dbReference type="Proteomes" id="UP000078348">
    <property type="component" value="Unassembled WGS sequence"/>
</dbReference>
<dbReference type="STRING" id="478820.A0A196S958"/>
<dbReference type="SUPFAM" id="SSF54495">
    <property type="entry name" value="UBC-like"/>
    <property type="match status" value="1"/>
</dbReference>
<keyword evidence="3" id="KW-1185">Reference proteome</keyword>
<dbReference type="Gene3D" id="3.10.110.10">
    <property type="entry name" value="Ubiquitin Conjugating Enzyme"/>
    <property type="match status" value="1"/>
</dbReference>
<comment type="caution">
    <text evidence="2">The sequence shown here is derived from an EMBL/GenBank/DDBJ whole genome shotgun (WGS) entry which is preliminary data.</text>
</comment>
<protein>
    <submittedName>
        <fullName evidence="2">Ubiquitin-conjugating enzyme e2</fullName>
    </submittedName>
</protein>
<reference evidence="2 3" key="1">
    <citation type="submission" date="2016-05" db="EMBL/GenBank/DDBJ databases">
        <title>Nuclear genome of Blastocystis sp. subtype 1 NandII.</title>
        <authorList>
            <person name="Gentekaki E."/>
            <person name="Curtis B."/>
            <person name="Stairs C."/>
            <person name="Eme L."/>
            <person name="Herman E."/>
            <person name="Klimes V."/>
            <person name="Arias M.C."/>
            <person name="Elias M."/>
            <person name="Hilliou F."/>
            <person name="Klute M."/>
            <person name="Malik S.-B."/>
            <person name="Pightling A."/>
            <person name="Rachubinski R."/>
            <person name="Salas D."/>
            <person name="Schlacht A."/>
            <person name="Suga H."/>
            <person name="Archibald J."/>
            <person name="Ball S.G."/>
            <person name="Clark G."/>
            <person name="Dacks J."/>
            <person name="Van Der Giezen M."/>
            <person name="Tsaousis A."/>
            <person name="Roger A."/>
        </authorList>
    </citation>
    <scope>NUCLEOTIDE SEQUENCE [LARGE SCALE GENOMIC DNA]</scope>
    <source>
        <strain evidence="3">ATCC 50177 / NandII</strain>
    </source>
</reference>
<organism evidence="2 3">
    <name type="scientific">Blastocystis sp. subtype 1 (strain ATCC 50177 / NandII)</name>
    <dbReference type="NCBI Taxonomy" id="478820"/>
    <lineage>
        <taxon>Eukaryota</taxon>
        <taxon>Sar</taxon>
        <taxon>Stramenopiles</taxon>
        <taxon>Bigyra</taxon>
        <taxon>Opalozoa</taxon>
        <taxon>Opalinata</taxon>
        <taxon>Blastocystidae</taxon>
        <taxon>Blastocystis</taxon>
    </lineage>
</organism>
<dbReference type="InterPro" id="IPR000608">
    <property type="entry name" value="UBC"/>
</dbReference>
<dbReference type="EMBL" id="LXWW01000373">
    <property type="protein sequence ID" value="OAO13558.1"/>
    <property type="molecule type" value="Genomic_DNA"/>
</dbReference>
<name>A0A196S958_BLAHN</name>
<dbReference type="InterPro" id="IPR016135">
    <property type="entry name" value="UBQ-conjugating_enzyme/RWD"/>
</dbReference>
<dbReference type="SMART" id="SM00212">
    <property type="entry name" value="UBCc"/>
    <property type="match status" value="1"/>
</dbReference>
<dbReference type="AlphaFoldDB" id="A0A196S958"/>
<dbReference type="PANTHER" id="PTHR24068">
    <property type="entry name" value="UBIQUITIN-CONJUGATING ENZYME E2"/>
    <property type="match status" value="1"/>
</dbReference>
<dbReference type="PROSITE" id="PS50127">
    <property type="entry name" value="UBC_2"/>
    <property type="match status" value="1"/>
</dbReference>
<evidence type="ECO:0000313" key="2">
    <source>
        <dbReference type="EMBL" id="OAO13558.1"/>
    </source>
</evidence>
<dbReference type="Pfam" id="PF00179">
    <property type="entry name" value="UQ_con"/>
    <property type="match status" value="1"/>
</dbReference>
<proteinExistence type="predicted"/>
<sequence>MNKVTRELKKLEKDPLDFATLTIREGTNMVDATLLGPEESPYDGGAFHLEITIPSNYPLVAPSVRFATKIYHPLVDKDDGKFCNEAIAENWKAVNNLSTVVTTVYEMLQNYANCDMAVDPDIGDEVRNNRPAFEATAKEWTEKYAC</sequence>
<evidence type="ECO:0000313" key="3">
    <source>
        <dbReference type="Proteomes" id="UP000078348"/>
    </source>
</evidence>
<evidence type="ECO:0000259" key="1">
    <source>
        <dbReference type="PROSITE" id="PS50127"/>
    </source>
</evidence>
<gene>
    <name evidence="2" type="ORF">AV274_4754</name>
</gene>
<dbReference type="OrthoDB" id="7851174at2759"/>
<feature type="domain" description="UBC core" evidence="1">
    <location>
        <begin position="1"/>
        <end position="146"/>
    </location>
</feature>